<dbReference type="PANTHER" id="PTHR28074">
    <property type="entry name" value="ATP SYNTHASE SUBUNIT K, MITOCHONDRIAL"/>
    <property type="match status" value="1"/>
</dbReference>
<dbReference type="GO" id="GO:0031966">
    <property type="term" value="C:mitochondrial membrane"/>
    <property type="evidence" value="ECO:0007669"/>
    <property type="project" value="UniProtKB-SubCell"/>
</dbReference>
<accession>R9AHI0</accession>
<dbReference type="InterPro" id="IPR021278">
    <property type="entry name" value="ATP19"/>
</dbReference>
<evidence type="ECO:0000313" key="5">
    <source>
        <dbReference type="EMBL" id="EOR01642.1"/>
    </source>
</evidence>
<dbReference type="EMBL" id="KE007229">
    <property type="protein sequence ID" value="EOR01642.1"/>
    <property type="molecule type" value="Genomic_DNA"/>
</dbReference>
<evidence type="ECO:0008006" key="7">
    <source>
        <dbReference type="Google" id="ProtNLM"/>
    </source>
</evidence>
<gene>
    <name evidence="5" type="ORF">J056_003878</name>
</gene>
<proteinExistence type="predicted"/>
<evidence type="ECO:0000256" key="1">
    <source>
        <dbReference type="ARBA" id="ARBA00004325"/>
    </source>
</evidence>
<comment type="subcellular location">
    <subcellularLocation>
        <location evidence="1">Mitochondrion membrane</location>
    </subcellularLocation>
</comment>
<dbReference type="PANTHER" id="PTHR28074:SF1">
    <property type="entry name" value="ATP SYNTHASE SUBUNIT K, MITOCHONDRIAL"/>
    <property type="match status" value="1"/>
</dbReference>
<feature type="region of interest" description="Disordered" evidence="4">
    <location>
        <begin position="35"/>
        <end position="61"/>
    </location>
</feature>
<dbReference type="KEGG" id="wic:J056_003878"/>
<keyword evidence="2" id="KW-0496">Mitochondrion</keyword>
<keyword evidence="6" id="KW-1185">Reference proteome</keyword>
<dbReference type="HOGENOM" id="CLU_172736_0_0_1"/>
<feature type="compositionally biased region" description="Low complexity" evidence="4">
    <location>
        <begin position="39"/>
        <end position="56"/>
    </location>
</feature>
<evidence type="ECO:0000256" key="4">
    <source>
        <dbReference type="SAM" id="MobiDB-lite"/>
    </source>
</evidence>
<evidence type="ECO:0000313" key="6">
    <source>
        <dbReference type="Proteomes" id="UP000014064"/>
    </source>
</evidence>
<dbReference type="Pfam" id="PF11022">
    <property type="entry name" value="ATP19"/>
    <property type="match status" value="1"/>
</dbReference>
<dbReference type="Proteomes" id="UP000014064">
    <property type="component" value="Unassembled WGS sequence"/>
</dbReference>
<evidence type="ECO:0000256" key="3">
    <source>
        <dbReference type="ARBA" id="ARBA00023136"/>
    </source>
</evidence>
<keyword evidence="3" id="KW-0472">Membrane</keyword>
<protein>
    <recommendedName>
        <fullName evidence="7">ATP synthase subunit K, mitochondrial</fullName>
    </recommendedName>
</protein>
<dbReference type="GeneID" id="20376830"/>
<evidence type="ECO:0000256" key="2">
    <source>
        <dbReference type="ARBA" id="ARBA00023128"/>
    </source>
</evidence>
<dbReference type="AlphaFoldDB" id="R9AHI0"/>
<reference evidence="6" key="1">
    <citation type="journal article" date="2013" name="BMC Genomics">
        <title>Genome and transcriptome sequencing of the halophilic fungus Wallemia ichthyophaga: haloadaptations present and absent.</title>
        <authorList>
            <person name="Zajc J."/>
            <person name="Liu Y."/>
            <person name="Dai W."/>
            <person name="Yang Z."/>
            <person name="Hu J."/>
            <person name="Gostincar C."/>
            <person name="Gunde-Cimerman N."/>
        </authorList>
    </citation>
    <scope>NUCLEOTIDE SEQUENCE [LARGE SCALE GENOMIC DNA]</scope>
    <source>
        <strain evidence="6">EXF-994 / CBS 113033</strain>
    </source>
</reference>
<name>R9AHI0_WALI9</name>
<sequence>MEILTKRSNIGGMKILNEYLALGTMGITGGLAAWASSGPSKPKQAAPEAAAGSANPSKEEDEFIKNFVAEFEKSEKEGK</sequence>
<dbReference type="OrthoDB" id="2094445at2759"/>
<dbReference type="RefSeq" id="XP_009267362.1">
    <property type="nucleotide sequence ID" value="XM_009269087.1"/>
</dbReference>
<organism evidence="5 6">
    <name type="scientific">Wallemia ichthyophaga (strain EXF-994 / CBS 113033)</name>
    <dbReference type="NCBI Taxonomy" id="1299270"/>
    <lineage>
        <taxon>Eukaryota</taxon>
        <taxon>Fungi</taxon>
        <taxon>Dikarya</taxon>
        <taxon>Basidiomycota</taxon>
        <taxon>Wallemiomycotina</taxon>
        <taxon>Wallemiomycetes</taxon>
        <taxon>Wallemiales</taxon>
        <taxon>Wallemiaceae</taxon>
        <taxon>Wallemia</taxon>
    </lineage>
</organism>
<dbReference type="GO" id="GO:0015986">
    <property type="term" value="P:proton motive force-driven ATP synthesis"/>
    <property type="evidence" value="ECO:0007669"/>
    <property type="project" value="TreeGrafter"/>
</dbReference>